<feature type="domain" description="C2H2-type" evidence="12">
    <location>
        <begin position="283"/>
        <end position="312"/>
    </location>
</feature>
<keyword evidence="13" id="KW-1185">Reference proteome</keyword>
<evidence type="ECO:0000256" key="10">
    <source>
        <dbReference type="PROSITE-ProRule" id="PRU00042"/>
    </source>
</evidence>
<dbReference type="FunFam" id="3.30.160.60:FF:000648">
    <property type="entry name" value="Zinc finger protein rotund"/>
    <property type="match status" value="1"/>
</dbReference>
<dbReference type="FunFam" id="3.30.160.60:FF:000213">
    <property type="entry name" value="Zinc finger protein 624"/>
    <property type="match status" value="1"/>
</dbReference>
<dbReference type="Proteomes" id="UP001165740">
    <property type="component" value="Chromosome 13"/>
</dbReference>
<evidence type="ECO:0000259" key="12">
    <source>
        <dbReference type="PROSITE" id="PS50157"/>
    </source>
</evidence>
<evidence type="ECO:0000256" key="11">
    <source>
        <dbReference type="SAM" id="MobiDB-lite"/>
    </source>
</evidence>
<dbReference type="SUPFAM" id="SSF57667">
    <property type="entry name" value="beta-beta-alpha zinc fingers"/>
    <property type="match status" value="4"/>
</dbReference>
<reference evidence="14" key="1">
    <citation type="submission" date="2025-08" db="UniProtKB">
        <authorList>
            <consortium name="RefSeq"/>
        </authorList>
    </citation>
    <scope>IDENTIFICATION</scope>
</reference>
<sequence>MYCNDICSAVWTSHPDTPWKNCEWGTGMVDRTPRNDFAFWTNAQQGGASDMTTPGAAASAAEPHQPSRCQWLNDQESHFHHARRFQTSPLSYFKWTKGDNPHDHGLGLGGHDGLHHGLSVNDHIQRNSSGGGAGGGGNGGSIGGGGGGGGGINYARTTSTGSMSGPPTPTNGPGGPNTPLVVPQPVKPPSRTGTKTYQCKICDQVFTTKSDMLIHCQQIHKQDPKPYKCPTCSKSFANSSYLSQHARIHSGLKPYKCEICERKFTQLSHLQQHIRTHTGEKPYKCMHPDCVQKFAQLSHLQQHTRLHTGERPYKCTHPGCGKAFSQLSNLQSHSRSHMTDKPFRCNSCYKCYADEQSLREHIPKHSDTKHLKTHICHICGKSYTQETYLTRHMTKHSQENVPKIMTRPIKQEPMDLVDRDFIGARLPDRSTPSDLSMNPGGATSCSKGSAPSSAFMPLSPFAANTVSSSSGPGYHYSPGLSHNSLSSPLPHISSMASPRYFPYDPIAFGRKSDGQERNLNMAGVPRESMIANSLLSLQHIKNYASQQMPSFTPTPGAGSRLA</sequence>
<feature type="domain" description="C2H2-type" evidence="12">
    <location>
        <begin position="313"/>
        <end position="342"/>
    </location>
</feature>
<evidence type="ECO:0000256" key="7">
    <source>
        <dbReference type="ARBA" id="ARBA00023125"/>
    </source>
</evidence>
<evidence type="ECO:0000256" key="3">
    <source>
        <dbReference type="ARBA" id="ARBA00022737"/>
    </source>
</evidence>
<keyword evidence="9" id="KW-0539">Nucleus</keyword>
<dbReference type="FunFam" id="3.30.160.60:FF:000158">
    <property type="entry name" value="Zinc finger protein 362"/>
    <property type="match status" value="1"/>
</dbReference>
<feature type="region of interest" description="Disordered" evidence="11">
    <location>
        <begin position="117"/>
        <end position="194"/>
    </location>
</feature>
<keyword evidence="3" id="KW-0677">Repeat</keyword>
<accession>A0A9W2YNE8</accession>
<keyword evidence="7" id="KW-0238">DNA-binding</keyword>
<evidence type="ECO:0000256" key="6">
    <source>
        <dbReference type="ARBA" id="ARBA00023015"/>
    </source>
</evidence>
<keyword evidence="5" id="KW-0862">Zinc</keyword>
<dbReference type="PROSITE" id="PS50157">
    <property type="entry name" value="ZINC_FINGER_C2H2_2"/>
    <property type="match status" value="7"/>
</dbReference>
<evidence type="ECO:0000256" key="2">
    <source>
        <dbReference type="ARBA" id="ARBA00022723"/>
    </source>
</evidence>
<evidence type="ECO:0000256" key="5">
    <source>
        <dbReference type="ARBA" id="ARBA00022833"/>
    </source>
</evidence>
<dbReference type="GO" id="GO:0008270">
    <property type="term" value="F:zinc ion binding"/>
    <property type="evidence" value="ECO:0007669"/>
    <property type="project" value="UniProtKB-KW"/>
</dbReference>
<organism evidence="13 14">
    <name type="scientific">Biomphalaria glabrata</name>
    <name type="common">Bloodfluke planorb</name>
    <name type="synonym">Freshwater snail</name>
    <dbReference type="NCBI Taxonomy" id="6526"/>
    <lineage>
        <taxon>Eukaryota</taxon>
        <taxon>Metazoa</taxon>
        <taxon>Spiralia</taxon>
        <taxon>Lophotrochozoa</taxon>
        <taxon>Mollusca</taxon>
        <taxon>Gastropoda</taxon>
        <taxon>Heterobranchia</taxon>
        <taxon>Euthyneura</taxon>
        <taxon>Panpulmonata</taxon>
        <taxon>Hygrophila</taxon>
        <taxon>Lymnaeoidea</taxon>
        <taxon>Planorbidae</taxon>
        <taxon>Biomphalaria</taxon>
    </lineage>
</organism>
<evidence type="ECO:0000313" key="13">
    <source>
        <dbReference type="Proteomes" id="UP001165740"/>
    </source>
</evidence>
<dbReference type="Gene3D" id="3.30.160.60">
    <property type="entry name" value="Classic Zinc Finger"/>
    <property type="match status" value="6"/>
</dbReference>
<dbReference type="InterPro" id="IPR013087">
    <property type="entry name" value="Znf_C2H2_type"/>
</dbReference>
<dbReference type="PANTHER" id="PTHR16515:SF49">
    <property type="entry name" value="GASTRULA ZINC FINGER PROTEIN XLCGF49.1-LIKE-RELATED"/>
    <property type="match status" value="1"/>
</dbReference>
<evidence type="ECO:0000256" key="1">
    <source>
        <dbReference type="ARBA" id="ARBA00004123"/>
    </source>
</evidence>
<evidence type="ECO:0000313" key="14">
    <source>
        <dbReference type="RefSeq" id="XP_055864244.1"/>
    </source>
</evidence>
<dbReference type="GO" id="GO:0010468">
    <property type="term" value="P:regulation of gene expression"/>
    <property type="evidence" value="ECO:0007669"/>
    <property type="project" value="TreeGrafter"/>
</dbReference>
<keyword evidence="6" id="KW-0805">Transcription regulation</keyword>
<evidence type="ECO:0000256" key="8">
    <source>
        <dbReference type="ARBA" id="ARBA00023163"/>
    </source>
</evidence>
<evidence type="ECO:0000256" key="9">
    <source>
        <dbReference type="ARBA" id="ARBA00023242"/>
    </source>
</evidence>
<feature type="region of interest" description="Disordered" evidence="11">
    <location>
        <begin position="427"/>
        <end position="449"/>
    </location>
</feature>
<feature type="domain" description="C2H2-type" evidence="12">
    <location>
        <begin position="255"/>
        <end position="282"/>
    </location>
</feature>
<dbReference type="GO" id="GO:0003677">
    <property type="term" value="F:DNA binding"/>
    <property type="evidence" value="ECO:0007669"/>
    <property type="project" value="UniProtKB-KW"/>
</dbReference>
<dbReference type="AlphaFoldDB" id="A0A9W2YNE8"/>
<name>A0A9W2YNE8_BIOGL</name>
<comment type="subcellular location">
    <subcellularLocation>
        <location evidence="1">Nucleus</location>
    </subcellularLocation>
</comment>
<feature type="region of interest" description="Disordered" evidence="11">
    <location>
        <begin position="45"/>
        <end position="64"/>
    </location>
</feature>
<dbReference type="InterPro" id="IPR036236">
    <property type="entry name" value="Znf_C2H2_sf"/>
</dbReference>
<dbReference type="GeneID" id="106078346"/>
<dbReference type="FunFam" id="3.30.160.60:FF:000125">
    <property type="entry name" value="Putative zinc finger protein 143"/>
    <property type="match status" value="1"/>
</dbReference>
<dbReference type="Pfam" id="PF00096">
    <property type="entry name" value="zf-C2H2"/>
    <property type="match status" value="5"/>
</dbReference>
<evidence type="ECO:0000256" key="4">
    <source>
        <dbReference type="ARBA" id="ARBA00022771"/>
    </source>
</evidence>
<feature type="domain" description="C2H2-type" evidence="12">
    <location>
        <begin position="227"/>
        <end position="254"/>
    </location>
</feature>
<keyword evidence="8" id="KW-0804">Transcription</keyword>
<proteinExistence type="predicted"/>
<feature type="domain" description="C2H2-type" evidence="12">
    <location>
        <begin position="343"/>
        <end position="370"/>
    </location>
</feature>
<protein>
    <submittedName>
        <fullName evidence="14">Zinc finger transcription factor lin-29-like isoform X10</fullName>
    </submittedName>
</protein>
<feature type="compositionally biased region" description="Gly residues" evidence="11">
    <location>
        <begin position="129"/>
        <end position="152"/>
    </location>
</feature>
<keyword evidence="2" id="KW-0479">Metal-binding</keyword>
<dbReference type="FunFam" id="3.30.160.60:FF:000446">
    <property type="entry name" value="Zinc finger protein"/>
    <property type="match status" value="1"/>
</dbReference>
<feature type="compositionally biased region" description="Polar residues" evidence="11">
    <location>
        <begin position="430"/>
        <end position="449"/>
    </location>
</feature>
<dbReference type="RefSeq" id="XP_055864244.1">
    <property type="nucleotide sequence ID" value="XM_056008269.1"/>
</dbReference>
<dbReference type="PANTHER" id="PTHR16515">
    <property type="entry name" value="PR DOMAIN ZINC FINGER PROTEIN"/>
    <property type="match status" value="1"/>
</dbReference>
<dbReference type="SMART" id="SM00355">
    <property type="entry name" value="ZnF_C2H2"/>
    <property type="match status" value="7"/>
</dbReference>
<keyword evidence="4 10" id="KW-0863">Zinc-finger</keyword>
<feature type="domain" description="C2H2-type" evidence="12">
    <location>
        <begin position="374"/>
        <end position="401"/>
    </location>
</feature>
<dbReference type="PROSITE" id="PS00028">
    <property type="entry name" value="ZINC_FINGER_C2H2_1"/>
    <property type="match status" value="6"/>
</dbReference>
<feature type="domain" description="C2H2-type" evidence="12">
    <location>
        <begin position="197"/>
        <end position="225"/>
    </location>
</feature>
<gene>
    <name evidence="14" type="primary">LOC106078346</name>
</gene>
<dbReference type="InterPro" id="IPR050331">
    <property type="entry name" value="Zinc_finger"/>
</dbReference>
<dbReference type="GO" id="GO:0005634">
    <property type="term" value="C:nucleus"/>
    <property type="evidence" value="ECO:0007669"/>
    <property type="project" value="UniProtKB-SubCell"/>
</dbReference>